<feature type="region of interest" description="Disordered" evidence="5">
    <location>
        <begin position="177"/>
        <end position="225"/>
    </location>
</feature>
<dbReference type="Pfam" id="PF10248">
    <property type="entry name" value="Mlf1IP"/>
    <property type="match status" value="1"/>
</dbReference>
<dbReference type="GO" id="GO:0005737">
    <property type="term" value="C:cytoplasm"/>
    <property type="evidence" value="ECO:0007669"/>
    <property type="project" value="UniProtKB-SubCell"/>
</dbReference>
<feature type="compositionally biased region" description="Low complexity" evidence="5">
    <location>
        <begin position="197"/>
        <end position="225"/>
    </location>
</feature>
<comment type="similarity">
    <text evidence="2">Belongs to the MLF family.</text>
</comment>
<accession>A0A7S4CXK6</accession>
<organism evidence="6">
    <name type="scientific">Eutreptiella gymnastica</name>
    <dbReference type="NCBI Taxonomy" id="73025"/>
    <lineage>
        <taxon>Eukaryota</taxon>
        <taxon>Discoba</taxon>
        <taxon>Euglenozoa</taxon>
        <taxon>Euglenida</taxon>
        <taxon>Spirocuta</taxon>
        <taxon>Euglenophyceae</taxon>
        <taxon>Eutreptiales</taxon>
        <taxon>Eutreptiaceae</taxon>
        <taxon>Eutreptiella</taxon>
    </lineage>
</organism>
<evidence type="ECO:0000256" key="5">
    <source>
        <dbReference type="SAM" id="MobiDB-lite"/>
    </source>
</evidence>
<gene>
    <name evidence="6" type="ORF">EGYM00163_LOCUS20667</name>
</gene>
<feature type="region of interest" description="Disordered" evidence="5">
    <location>
        <begin position="119"/>
        <end position="149"/>
    </location>
</feature>
<feature type="compositionally biased region" description="Low complexity" evidence="5">
    <location>
        <begin position="177"/>
        <end position="190"/>
    </location>
</feature>
<name>A0A7S4CXK6_9EUGL</name>
<proteinExistence type="inferred from homology"/>
<evidence type="ECO:0000256" key="4">
    <source>
        <dbReference type="ARBA" id="ARBA00022553"/>
    </source>
</evidence>
<keyword evidence="4" id="KW-0597">Phosphoprotein</keyword>
<evidence type="ECO:0000313" key="6">
    <source>
        <dbReference type="EMBL" id="CAE0809535.1"/>
    </source>
</evidence>
<dbReference type="AlphaFoldDB" id="A0A7S4CXK6"/>
<evidence type="ECO:0000256" key="3">
    <source>
        <dbReference type="ARBA" id="ARBA00022490"/>
    </source>
</evidence>
<keyword evidence="3" id="KW-0963">Cytoplasm</keyword>
<evidence type="ECO:0000256" key="2">
    <source>
        <dbReference type="ARBA" id="ARBA00008332"/>
    </source>
</evidence>
<protein>
    <submittedName>
        <fullName evidence="6">Uncharacterized protein</fullName>
    </submittedName>
</protein>
<comment type="subcellular location">
    <subcellularLocation>
        <location evidence="1">Cytoplasm</location>
    </subcellularLocation>
</comment>
<sequence length="240" mass="26044">MASMMAGHDMGMGPSGRNSRALMDIGDMGMGPSGRNSLALMDFGGGGAGMQQSSIMIGGSGMGEGFMMSSTQCFDSSNPANNYSRTQTAQFGPNGMMEARESLRDGRRGFERMGLRRQMGDSYAQMERRRDMASGEESSQQTAHNIEDDDIDRFDRQWMAAASQSLPTYRTQRVAELGAGPAPPGVGVLAIEDRPAPSRSSQSRPRVQTQAYPAAGPQAYQRQGGYRVPSQAYAYQPRYY</sequence>
<reference evidence="6" key="1">
    <citation type="submission" date="2021-01" db="EMBL/GenBank/DDBJ databases">
        <authorList>
            <person name="Corre E."/>
            <person name="Pelletier E."/>
            <person name="Niang G."/>
            <person name="Scheremetjew M."/>
            <person name="Finn R."/>
            <person name="Kale V."/>
            <person name="Holt S."/>
            <person name="Cochrane G."/>
            <person name="Meng A."/>
            <person name="Brown T."/>
            <person name="Cohen L."/>
        </authorList>
    </citation>
    <scope>NUCLEOTIDE SEQUENCE</scope>
    <source>
        <strain evidence="6">CCMP1594</strain>
    </source>
</reference>
<dbReference type="InterPro" id="IPR019376">
    <property type="entry name" value="Myeloid_leukemia_factor"/>
</dbReference>
<evidence type="ECO:0000256" key="1">
    <source>
        <dbReference type="ARBA" id="ARBA00004496"/>
    </source>
</evidence>
<dbReference type="EMBL" id="HBJA01058399">
    <property type="protein sequence ID" value="CAE0809535.1"/>
    <property type="molecule type" value="Transcribed_RNA"/>
</dbReference>
<dbReference type="PANTHER" id="PTHR13105">
    <property type="entry name" value="MYELOID LEUKEMIA FACTOR"/>
    <property type="match status" value="1"/>
</dbReference>